<dbReference type="InterPro" id="IPR049941">
    <property type="entry name" value="LPLAT_7/PORCN-like"/>
</dbReference>
<comment type="caution">
    <text evidence="8">The sequence shown here is derived from an EMBL/GenBank/DDBJ whole genome shotgun (WGS) entry which is preliminary data.</text>
</comment>
<evidence type="ECO:0000256" key="7">
    <source>
        <dbReference type="SAM" id="Phobius"/>
    </source>
</evidence>
<dbReference type="PANTHER" id="PTHR13906">
    <property type="entry name" value="PORCUPINE"/>
    <property type="match status" value="1"/>
</dbReference>
<dbReference type="GO" id="GO:0030258">
    <property type="term" value="P:lipid modification"/>
    <property type="evidence" value="ECO:0007669"/>
    <property type="project" value="TreeGrafter"/>
</dbReference>
<feature type="transmembrane region" description="Helical" evidence="7">
    <location>
        <begin position="261"/>
        <end position="281"/>
    </location>
</feature>
<evidence type="ECO:0000313" key="8">
    <source>
        <dbReference type="EMBL" id="RWS04110.1"/>
    </source>
</evidence>
<organism evidence="8 9">
    <name type="scientific">Dinothrombium tinctorium</name>
    <dbReference type="NCBI Taxonomy" id="1965070"/>
    <lineage>
        <taxon>Eukaryota</taxon>
        <taxon>Metazoa</taxon>
        <taxon>Ecdysozoa</taxon>
        <taxon>Arthropoda</taxon>
        <taxon>Chelicerata</taxon>
        <taxon>Arachnida</taxon>
        <taxon>Acari</taxon>
        <taxon>Acariformes</taxon>
        <taxon>Trombidiformes</taxon>
        <taxon>Prostigmata</taxon>
        <taxon>Anystina</taxon>
        <taxon>Parasitengona</taxon>
        <taxon>Trombidioidea</taxon>
        <taxon>Trombidiidae</taxon>
        <taxon>Dinothrombium</taxon>
    </lineage>
</organism>
<protein>
    <submittedName>
        <fullName evidence="8">Lysophospholipid acyltransferase 2-like protein</fullName>
    </submittedName>
</protein>
<reference evidence="8 9" key="1">
    <citation type="journal article" date="2018" name="Gigascience">
        <title>Genomes of trombidid mites reveal novel predicted allergens and laterally-transferred genes associated with secondary metabolism.</title>
        <authorList>
            <person name="Dong X."/>
            <person name="Chaisiri K."/>
            <person name="Xia D."/>
            <person name="Armstrong S.D."/>
            <person name="Fang Y."/>
            <person name="Donnelly M.J."/>
            <person name="Kadowaki T."/>
            <person name="McGarry J.W."/>
            <person name="Darby A.C."/>
            <person name="Makepeace B.L."/>
        </authorList>
    </citation>
    <scope>NUCLEOTIDE SEQUENCE [LARGE SCALE GENOMIC DNA]</scope>
    <source>
        <strain evidence="8">UoL-WK</strain>
    </source>
</reference>
<keyword evidence="6 8" id="KW-0012">Acyltransferase</keyword>
<dbReference type="Proteomes" id="UP000285301">
    <property type="component" value="Unassembled WGS sequence"/>
</dbReference>
<name>A0A443QM71_9ACAR</name>
<feature type="transmembrane region" description="Helical" evidence="7">
    <location>
        <begin position="357"/>
        <end position="376"/>
    </location>
</feature>
<feature type="transmembrane region" description="Helical" evidence="7">
    <location>
        <begin position="102"/>
        <end position="121"/>
    </location>
</feature>
<feature type="transmembrane region" description="Helical" evidence="7">
    <location>
        <begin position="445"/>
        <end position="464"/>
    </location>
</feature>
<evidence type="ECO:0000256" key="2">
    <source>
        <dbReference type="ARBA" id="ARBA00022679"/>
    </source>
</evidence>
<dbReference type="GO" id="GO:0016746">
    <property type="term" value="F:acyltransferase activity"/>
    <property type="evidence" value="ECO:0007669"/>
    <property type="project" value="UniProtKB-KW"/>
</dbReference>
<evidence type="ECO:0000256" key="3">
    <source>
        <dbReference type="ARBA" id="ARBA00022692"/>
    </source>
</evidence>
<keyword evidence="3 7" id="KW-0812">Transmembrane</keyword>
<dbReference type="EMBL" id="NCKU01005841">
    <property type="protein sequence ID" value="RWS04110.1"/>
    <property type="molecule type" value="Genomic_DNA"/>
</dbReference>
<evidence type="ECO:0000256" key="6">
    <source>
        <dbReference type="ARBA" id="ARBA00023315"/>
    </source>
</evidence>
<feature type="transmembrane region" description="Helical" evidence="7">
    <location>
        <begin position="31"/>
        <end position="51"/>
    </location>
</feature>
<accession>A0A443QM71</accession>
<dbReference type="InterPro" id="IPR004299">
    <property type="entry name" value="MBOAT_fam"/>
</dbReference>
<gene>
    <name evidence="8" type="ORF">B4U79_03551</name>
</gene>
<dbReference type="STRING" id="1965070.A0A443QM71"/>
<dbReference type="AlphaFoldDB" id="A0A443QM71"/>
<comment type="subcellular location">
    <subcellularLocation>
        <location evidence="1">Membrane</location>
        <topology evidence="1">Multi-pass membrane protein</topology>
    </subcellularLocation>
</comment>
<feature type="transmembrane region" description="Helical" evidence="7">
    <location>
        <begin position="63"/>
        <end position="96"/>
    </location>
</feature>
<keyword evidence="2 8" id="KW-0808">Transferase</keyword>
<keyword evidence="5 7" id="KW-0472">Membrane</keyword>
<dbReference type="PANTHER" id="PTHR13906:SF4">
    <property type="entry name" value="LYSOPHOSPHOLIPID ACYLTRANSFERASE 6"/>
    <property type="match status" value="1"/>
</dbReference>
<evidence type="ECO:0000313" key="9">
    <source>
        <dbReference type="Proteomes" id="UP000285301"/>
    </source>
</evidence>
<dbReference type="OrthoDB" id="286734at2759"/>
<keyword evidence="9" id="KW-1185">Reference proteome</keyword>
<evidence type="ECO:0000256" key="1">
    <source>
        <dbReference type="ARBA" id="ARBA00004141"/>
    </source>
</evidence>
<proteinExistence type="predicted"/>
<evidence type="ECO:0000256" key="4">
    <source>
        <dbReference type="ARBA" id="ARBA00022989"/>
    </source>
</evidence>
<sequence>MSTTTSKSSAYPGSRLFESLGKKVDLPLDQLNFIIAQAIALILAFLFTFLLKHQSVSKTTRHVASLIPGVILGYFCFGYQISNLLVMGMLCYIAMITCKANVVQRVVLFVAMFYLSYLHLLRLIQEYGSYTVDITGPTMIAVQKVTSLAFSLHDGLARPQEQLTNEQRKYSVRKIPSLLEFLSYIFQFQSLMCGPLVYYNDYIEFIEGKNFARHMEGNTTKSKPTAMWAVMRRLSISVFFAIMLLTLTPKFPVDKLADENYLRQTSFFSLMLYLFATTAVARFKYYHAWNLGETICNASGLGFNGFTTDGKPKWDLISGVDIVRFETSLNLREALEAWNKTTQSWLRRIAYERTRRYRTLATYVLSAVWHGFYPGYYMTFLTGALYTQAARTARRCIRPHFQKSTSLAFFYDIITCITTRVMMVYLVFPFVLLEFYASLKVYIRLYFYGHLFSLLAIFVLPKLLPPPPVKGASHKLS</sequence>
<evidence type="ECO:0000256" key="5">
    <source>
        <dbReference type="ARBA" id="ARBA00023136"/>
    </source>
</evidence>
<dbReference type="GO" id="GO:0016020">
    <property type="term" value="C:membrane"/>
    <property type="evidence" value="ECO:0007669"/>
    <property type="project" value="UniProtKB-SubCell"/>
</dbReference>
<keyword evidence="4 7" id="KW-1133">Transmembrane helix</keyword>
<feature type="transmembrane region" description="Helical" evidence="7">
    <location>
        <begin position="408"/>
        <end position="433"/>
    </location>
</feature>
<dbReference type="Pfam" id="PF03062">
    <property type="entry name" value="MBOAT"/>
    <property type="match status" value="1"/>
</dbReference>
<feature type="transmembrane region" description="Helical" evidence="7">
    <location>
        <begin position="230"/>
        <end position="249"/>
    </location>
</feature>